<comment type="caution">
    <text evidence="5">The sequence shown here is derived from an EMBL/GenBank/DDBJ whole genome shotgun (WGS) entry which is preliminary data.</text>
</comment>
<dbReference type="InterPro" id="IPR036390">
    <property type="entry name" value="WH_DNA-bd_sf"/>
</dbReference>
<dbReference type="PROSITE" id="PS51000">
    <property type="entry name" value="HTH_DEOR_2"/>
    <property type="match status" value="1"/>
</dbReference>
<dbReference type="PROSITE" id="PS00894">
    <property type="entry name" value="HTH_DEOR_1"/>
    <property type="match status" value="1"/>
</dbReference>
<dbReference type="InterPro" id="IPR050313">
    <property type="entry name" value="Carb_Metab_HTH_regulators"/>
</dbReference>
<evidence type="ECO:0000259" key="4">
    <source>
        <dbReference type="PROSITE" id="PS51000"/>
    </source>
</evidence>
<dbReference type="InterPro" id="IPR001034">
    <property type="entry name" value="DeoR_HTH"/>
</dbReference>
<dbReference type="GO" id="GO:0003700">
    <property type="term" value="F:DNA-binding transcription factor activity"/>
    <property type="evidence" value="ECO:0007669"/>
    <property type="project" value="InterPro"/>
</dbReference>
<dbReference type="SMART" id="SM00420">
    <property type="entry name" value="HTH_DEOR"/>
    <property type="match status" value="1"/>
</dbReference>
<dbReference type="InterPro" id="IPR037171">
    <property type="entry name" value="NagB/RpiA_transferase-like"/>
</dbReference>
<dbReference type="InterPro" id="IPR036388">
    <property type="entry name" value="WH-like_DNA-bd_sf"/>
</dbReference>
<dbReference type="AlphaFoldDB" id="A0A391PA63"/>
<dbReference type="PANTHER" id="PTHR30363">
    <property type="entry name" value="HTH-TYPE TRANSCRIPTIONAL REGULATOR SRLR-RELATED"/>
    <property type="match status" value="1"/>
</dbReference>
<keyword evidence="1" id="KW-0805">Transcription regulation</keyword>
<evidence type="ECO:0000256" key="2">
    <source>
        <dbReference type="ARBA" id="ARBA00023125"/>
    </source>
</evidence>
<evidence type="ECO:0000313" key="5">
    <source>
        <dbReference type="EMBL" id="GCA67888.1"/>
    </source>
</evidence>
<dbReference type="PANTHER" id="PTHR30363:SF44">
    <property type="entry name" value="AGA OPERON TRANSCRIPTIONAL REPRESSOR-RELATED"/>
    <property type="match status" value="1"/>
</dbReference>
<evidence type="ECO:0000313" key="6">
    <source>
        <dbReference type="Proteomes" id="UP000265643"/>
    </source>
</evidence>
<name>A0A391PA63_9FIRM</name>
<dbReference type="GO" id="GO:0003677">
    <property type="term" value="F:DNA binding"/>
    <property type="evidence" value="ECO:0007669"/>
    <property type="project" value="UniProtKB-KW"/>
</dbReference>
<dbReference type="RefSeq" id="WP_117603369.1">
    <property type="nucleotide sequence ID" value="NZ_BHGK01000001.1"/>
</dbReference>
<dbReference type="Gene3D" id="1.10.10.10">
    <property type="entry name" value="Winged helix-like DNA-binding domain superfamily/Winged helix DNA-binding domain"/>
    <property type="match status" value="1"/>
</dbReference>
<dbReference type="Pfam" id="PF08220">
    <property type="entry name" value="HTH_DeoR"/>
    <property type="match status" value="1"/>
</dbReference>
<sequence length="264" mass="30158">MLTRERRDAVYQMIEQEKSVLVKDLCERFDVTNETIRKDLIALEKEGRILRAYGGAYIIEGVKNEVHAELRASLYPEEKRQIGKACAGMIHSGDTIFLDESTTCQAIAKELKGLEDLTVFTNSGKVFAELKDQPNVRLVCLGGEYDRKNQSFVGRSAIDMLKEYYLDLGFLSCRGLDMQSGLTDGGERNGAVRRCLLSHAAKIVLAVDHTKLDLKKYYRISDFEPIDVMVIDRFKSKEQQKEWEEFLGRNQTRLIVTESRECDL</sequence>
<keyword evidence="2" id="KW-0238">DNA-binding</keyword>
<proteinExistence type="predicted"/>
<keyword evidence="3" id="KW-0804">Transcription</keyword>
<dbReference type="PRINTS" id="PR00037">
    <property type="entry name" value="HTHLACR"/>
</dbReference>
<dbReference type="InterPro" id="IPR018356">
    <property type="entry name" value="Tscrpt_reg_HTH_DeoR_CS"/>
</dbReference>
<dbReference type="Pfam" id="PF00455">
    <property type="entry name" value="DeoRC"/>
    <property type="match status" value="1"/>
</dbReference>
<organism evidence="5 6">
    <name type="scientific">Mediterraneibacter butyricigenes</name>
    <dbReference type="NCBI Taxonomy" id="2316025"/>
    <lineage>
        <taxon>Bacteria</taxon>
        <taxon>Bacillati</taxon>
        <taxon>Bacillota</taxon>
        <taxon>Clostridia</taxon>
        <taxon>Lachnospirales</taxon>
        <taxon>Lachnospiraceae</taxon>
        <taxon>Mediterraneibacter</taxon>
    </lineage>
</organism>
<evidence type="ECO:0000256" key="3">
    <source>
        <dbReference type="ARBA" id="ARBA00023163"/>
    </source>
</evidence>
<dbReference type="SUPFAM" id="SSF46785">
    <property type="entry name" value="Winged helix' DNA-binding domain"/>
    <property type="match status" value="1"/>
</dbReference>
<accession>A0A391PA63</accession>
<dbReference type="Gene3D" id="3.40.50.1360">
    <property type="match status" value="1"/>
</dbReference>
<dbReference type="Proteomes" id="UP000265643">
    <property type="component" value="Unassembled WGS sequence"/>
</dbReference>
<reference evidence="6" key="1">
    <citation type="submission" date="2018-09" db="EMBL/GenBank/DDBJ databases">
        <title>Draft Genome Sequence of Mediterraneibacter sp. KCTC 15684.</title>
        <authorList>
            <person name="Kim J.S."/>
            <person name="Han K.I."/>
            <person name="Suh M.K."/>
            <person name="Lee K.C."/>
            <person name="Eom M.K."/>
            <person name="Lee J.H."/>
            <person name="Park S.H."/>
            <person name="Kang S.W."/>
            <person name="Park J.E."/>
            <person name="Oh B.S."/>
            <person name="Yu S.Y."/>
            <person name="Choi S.H."/>
            <person name="Lee D.H."/>
            <person name="Yoon H."/>
            <person name="Kim B."/>
            <person name="Yang S.J."/>
            <person name="Lee J.S."/>
        </authorList>
    </citation>
    <scope>NUCLEOTIDE SEQUENCE [LARGE SCALE GENOMIC DNA]</scope>
    <source>
        <strain evidence="6">KCTC 15684</strain>
    </source>
</reference>
<keyword evidence="6" id="KW-1185">Reference proteome</keyword>
<dbReference type="InterPro" id="IPR014036">
    <property type="entry name" value="DeoR-like_C"/>
</dbReference>
<dbReference type="EMBL" id="BHGK01000001">
    <property type="protein sequence ID" value="GCA67888.1"/>
    <property type="molecule type" value="Genomic_DNA"/>
</dbReference>
<protein>
    <submittedName>
        <fullName evidence="5">DeoR family transcriptional regulator</fullName>
    </submittedName>
</protein>
<feature type="domain" description="HTH deoR-type" evidence="4">
    <location>
        <begin position="3"/>
        <end position="58"/>
    </location>
</feature>
<dbReference type="SMART" id="SM01134">
    <property type="entry name" value="DeoRC"/>
    <property type="match status" value="1"/>
</dbReference>
<evidence type="ECO:0000256" key="1">
    <source>
        <dbReference type="ARBA" id="ARBA00023015"/>
    </source>
</evidence>
<dbReference type="SUPFAM" id="SSF100950">
    <property type="entry name" value="NagB/RpiA/CoA transferase-like"/>
    <property type="match status" value="1"/>
</dbReference>
<gene>
    <name evidence="5" type="ORF">KGMB01110_23240</name>
</gene>